<gene>
    <name evidence="1" type="ORF">PICMEDRAFT_10723</name>
</gene>
<sequence>MEGGVPPTRSALSPSFCFFTKLRVLVIRNPLLKLSAESTQYCRMISSKAFSSVKPLGQFRTIVTFNFALLSKHKDVNVVGKYDKNNSTEDGQPNSVLDMLSGDINLTDHNIEKVVRKQVTELERINRYHDRNVVRLANKLSYIQENIGLRTKFSDEKRTRLFASELIDMPIEKVVEMVKTLTSAKSKSGLKVETDLTVLLSHLVFRNSLDANLFSRIVVKLGIPNLKQVQNKLASDPEDFIQGWNDDGRSRVRCGMALAARYKMLKDFKSAQSLIRSEFQTVWLKTLVENEKILNGSDIKNMINVVDGLIEYGYLVTCAVRTNSFRVIYSFWEIHPNDGLIKEWLEKGVGKVDCIDSDIGPNVYQKFIFELYSNPAISTVNKWKVKVLNVSRKLRLGILDVHHINEDKFFAFTELLLNEMEDEMDNDVERREYFDNIKLKYSELKRELNNKEICCADQHIGEVVKASDI</sequence>
<dbReference type="Proteomes" id="UP000094455">
    <property type="component" value="Unassembled WGS sequence"/>
</dbReference>
<reference evidence="1 2" key="1">
    <citation type="journal article" date="2016" name="Proc. Natl. Acad. Sci. U.S.A.">
        <title>Comparative genomics of biotechnologically important yeasts.</title>
        <authorList>
            <person name="Riley R."/>
            <person name="Haridas S."/>
            <person name="Wolfe K.H."/>
            <person name="Lopes M.R."/>
            <person name="Hittinger C.T."/>
            <person name="Goeker M."/>
            <person name="Salamov A.A."/>
            <person name="Wisecaver J.H."/>
            <person name="Long T.M."/>
            <person name="Calvey C.H."/>
            <person name="Aerts A.L."/>
            <person name="Barry K.W."/>
            <person name="Choi C."/>
            <person name="Clum A."/>
            <person name="Coughlan A.Y."/>
            <person name="Deshpande S."/>
            <person name="Douglass A.P."/>
            <person name="Hanson S.J."/>
            <person name="Klenk H.-P."/>
            <person name="LaButti K.M."/>
            <person name="Lapidus A."/>
            <person name="Lindquist E.A."/>
            <person name="Lipzen A.M."/>
            <person name="Meier-Kolthoff J.P."/>
            <person name="Ohm R.A."/>
            <person name="Otillar R.P."/>
            <person name="Pangilinan J.L."/>
            <person name="Peng Y."/>
            <person name="Rokas A."/>
            <person name="Rosa C.A."/>
            <person name="Scheuner C."/>
            <person name="Sibirny A.A."/>
            <person name="Slot J.C."/>
            <person name="Stielow J.B."/>
            <person name="Sun H."/>
            <person name="Kurtzman C.P."/>
            <person name="Blackwell M."/>
            <person name="Grigoriev I.V."/>
            <person name="Jeffries T.W."/>
        </authorList>
    </citation>
    <scope>NUCLEOTIDE SEQUENCE [LARGE SCALE GENOMIC DNA]</scope>
    <source>
        <strain evidence="1 2">NRRL Y-2026</strain>
    </source>
</reference>
<dbReference type="EMBL" id="KV454002">
    <property type="protein sequence ID" value="ODQ47763.1"/>
    <property type="molecule type" value="Genomic_DNA"/>
</dbReference>
<protein>
    <submittedName>
        <fullName evidence="1">Uncharacterized protein</fullName>
    </submittedName>
</protein>
<proteinExistence type="predicted"/>
<keyword evidence="2" id="KW-1185">Reference proteome</keyword>
<dbReference type="OrthoDB" id="3997269at2759"/>
<dbReference type="GeneID" id="30176397"/>
<evidence type="ECO:0000313" key="2">
    <source>
        <dbReference type="Proteomes" id="UP000094455"/>
    </source>
</evidence>
<name>A0A1E3NQE8_9ASCO</name>
<dbReference type="RefSeq" id="XP_019018876.1">
    <property type="nucleotide sequence ID" value="XM_019159710.1"/>
</dbReference>
<dbReference type="AlphaFoldDB" id="A0A1E3NQE8"/>
<organism evidence="1 2">
    <name type="scientific">Pichia membranifaciens NRRL Y-2026</name>
    <dbReference type="NCBI Taxonomy" id="763406"/>
    <lineage>
        <taxon>Eukaryota</taxon>
        <taxon>Fungi</taxon>
        <taxon>Dikarya</taxon>
        <taxon>Ascomycota</taxon>
        <taxon>Saccharomycotina</taxon>
        <taxon>Pichiomycetes</taxon>
        <taxon>Pichiales</taxon>
        <taxon>Pichiaceae</taxon>
        <taxon>Pichia</taxon>
    </lineage>
</organism>
<evidence type="ECO:0000313" key="1">
    <source>
        <dbReference type="EMBL" id="ODQ47763.1"/>
    </source>
</evidence>
<accession>A0A1E3NQE8</accession>